<protein>
    <recommendedName>
        <fullName evidence="3">Importin N-terminal domain-containing protein</fullName>
    </recommendedName>
</protein>
<dbReference type="GO" id="GO:0006606">
    <property type="term" value="P:protein import into nucleus"/>
    <property type="evidence" value="ECO:0007669"/>
    <property type="project" value="TreeGrafter"/>
</dbReference>
<dbReference type="GO" id="GO:0005635">
    <property type="term" value="C:nuclear envelope"/>
    <property type="evidence" value="ECO:0007669"/>
    <property type="project" value="TreeGrafter"/>
</dbReference>
<dbReference type="GO" id="GO:0005049">
    <property type="term" value="F:nuclear export signal receptor activity"/>
    <property type="evidence" value="ECO:0007669"/>
    <property type="project" value="TreeGrafter"/>
</dbReference>
<proteinExistence type="predicted"/>
<dbReference type="Proteomes" id="UP000234323">
    <property type="component" value="Unassembled WGS sequence"/>
</dbReference>
<gene>
    <name evidence="1" type="ORF">RhiirA4_527929</name>
</gene>
<dbReference type="VEuPathDB" id="FungiDB:RhiirFUN_018013"/>
<keyword evidence="2" id="KW-1185">Reference proteome</keyword>
<name>A0A2I1GS78_9GLOM</name>
<dbReference type="VEuPathDB" id="FungiDB:FUN_000622"/>
<dbReference type="GO" id="GO:0005829">
    <property type="term" value="C:cytosol"/>
    <property type="evidence" value="ECO:0007669"/>
    <property type="project" value="TreeGrafter"/>
</dbReference>
<accession>A0A2I1GS78</accession>
<dbReference type="PANTHER" id="PTHR10997">
    <property type="entry name" value="IMPORTIN-7, 8, 11"/>
    <property type="match status" value="1"/>
</dbReference>
<evidence type="ECO:0008006" key="3">
    <source>
        <dbReference type="Google" id="ProtNLM"/>
    </source>
</evidence>
<dbReference type="SUPFAM" id="SSF48371">
    <property type="entry name" value="ARM repeat"/>
    <property type="match status" value="1"/>
</dbReference>
<dbReference type="Gene3D" id="1.25.10.10">
    <property type="entry name" value="Leucine-rich Repeat Variant"/>
    <property type="match status" value="1"/>
</dbReference>
<evidence type="ECO:0000313" key="1">
    <source>
        <dbReference type="EMBL" id="PKY49498.1"/>
    </source>
</evidence>
<reference evidence="1 2" key="1">
    <citation type="submission" date="2015-10" db="EMBL/GenBank/DDBJ databases">
        <title>Genome analyses suggest a sexual origin of heterokaryosis in a supposedly ancient asexual fungus.</title>
        <authorList>
            <person name="Ropars J."/>
            <person name="Sedzielewska K."/>
            <person name="Noel J."/>
            <person name="Charron P."/>
            <person name="Farinelli L."/>
            <person name="Marton T."/>
            <person name="Kruger M."/>
            <person name="Pelin A."/>
            <person name="Brachmann A."/>
            <person name="Corradi N."/>
        </authorList>
    </citation>
    <scope>NUCLEOTIDE SEQUENCE [LARGE SCALE GENOMIC DNA]</scope>
    <source>
        <strain evidence="1 2">A4</strain>
    </source>
</reference>
<evidence type="ECO:0000313" key="2">
    <source>
        <dbReference type="Proteomes" id="UP000234323"/>
    </source>
</evidence>
<dbReference type="PANTHER" id="PTHR10997:SF8">
    <property type="entry name" value="EXPORTIN-2"/>
    <property type="match status" value="1"/>
</dbReference>
<feature type="non-terminal residue" evidence="1">
    <location>
        <position position="1"/>
    </location>
</feature>
<sequence>FKESLVDILISVLSNIQLQLSEAVSLIAENDFPNQWSHLILQLTSKFSLKDFARNNAVLQTAHSIFKRYKSEF</sequence>
<organism evidence="1 2">
    <name type="scientific">Rhizophagus irregularis</name>
    <dbReference type="NCBI Taxonomy" id="588596"/>
    <lineage>
        <taxon>Eukaryota</taxon>
        <taxon>Fungi</taxon>
        <taxon>Fungi incertae sedis</taxon>
        <taxon>Mucoromycota</taxon>
        <taxon>Glomeromycotina</taxon>
        <taxon>Glomeromycetes</taxon>
        <taxon>Glomerales</taxon>
        <taxon>Glomeraceae</taxon>
        <taxon>Rhizophagus</taxon>
    </lineage>
</organism>
<dbReference type="EMBL" id="LLXI01000750">
    <property type="protein sequence ID" value="PKY49498.1"/>
    <property type="molecule type" value="Genomic_DNA"/>
</dbReference>
<dbReference type="AlphaFoldDB" id="A0A2I1GS78"/>
<dbReference type="VEuPathDB" id="FungiDB:RhiirA1_410258"/>
<dbReference type="InterPro" id="IPR011989">
    <property type="entry name" value="ARM-like"/>
</dbReference>
<dbReference type="GO" id="GO:0006611">
    <property type="term" value="P:protein export from nucleus"/>
    <property type="evidence" value="ECO:0007669"/>
    <property type="project" value="TreeGrafter"/>
</dbReference>
<comment type="caution">
    <text evidence="1">The sequence shown here is derived from an EMBL/GenBank/DDBJ whole genome shotgun (WGS) entry which is preliminary data.</text>
</comment>
<dbReference type="InterPro" id="IPR016024">
    <property type="entry name" value="ARM-type_fold"/>
</dbReference>